<dbReference type="InterPro" id="IPR012291">
    <property type="entry name" value="CBM2_carb-bd_dom_sf"/>
</dbReference>
<dbReference type="GO" id="GO:0030247">
    <property type="term" value="F:polysaccharide binding"/>
    <property type="evidence" value="ECO:0007669"/>
    <property type="project" value="InterPro"/>
</dbReference>
<dbReference type="GO" id="GO:0004563">
    <property type="term" value="F:beta-N-acetylhexosaminidase activity"/>
    <property type="evidence" value="ECO:0007669"/>
    <property type="project" value="UniProtKB-EC"/>
</dbReference>
<keyword evidence="12" id="KW-1185">Reference proteome</keyword>
<feature type="transmembrane region" description="Helical" evidence="9">
    <location>
        <begin position="1487"/>
        <end position="1508"/>
    </location>
</feature>
<dbReference type="InterPro" id="IPR008965">
    <property type="entry name" value="CBM2/CBM3_carb-bd_dom_sf"/>
</dbReference>
<dbReference type="InterPro" id="IPR004866">
    <property type="entry name" value="CHB/HEX_N_dom"/>
</dbReference>
<dbReference type="Gene3D" id="2.60.40.10">
    <property type="entry name" value="Immunoglobulins"/>
    <property type="match status" value="2"/>
</dbReference>
<dbReference type="Pfam" id="PF03173">
    <property type="entry name" value="CHB_HEX"/>
    <property type="match status" value="2"/>
</dbReference>
<protein>
    <recommendedName>
        <fullName evidence="3">beta-N-acetylhexosaminidase</fullName>
        <ecNumber evidence="3">3.2.1.52</ecNumber>
    </recommendedName>
    <alternativeName>
        <fullName evidence="6">Beta-N-acetylhexosaminidase</fullName>
    </alternativeName>
    <alternativeName>
        <fullName evidence="7">N-acetyl-beta-glucosaminidase</fullName>
    </alternativeName>
</protein>
<feature type="domain" description="Chitobiase/beta-hexosaminidases N-terminal" evidence="10">
    <location>
        <begin position="117"/>
        <end position="280"/>
    </location>
</feature>
<gene>
    <name evidence="11" type="ORF">PoB_000049200</name>
</gene>
<dbReference type="InterPro" id="IPR013783">
    <property type="entry name" value="Ig-like_fold"/>
</dbReference>
<evidence type="ECO:0000256" key="8">
    <source>
        <dbReference type="PIRSR" id="PIRSR625705-1"/>
    </source>
</evidence>
<dbReference type="SUPFAM" id="SSF81296">
    <property type="entry name" value="E set domains"/>
    <property type="match status" value="2"/>
</dbReference>
<dbReference type="GO" id="GO:0003677">
    <property type="term" value="F:DNA binding"/>
    <property type="evidence" value="ECO:0007669"/>
    <property type="project" value="UniProtKB-KW"/>
</dbReference>
<comment type="similarity">
    <text evidence="2">Belongs to the glycosyl hydrolase 20 family.</text>
</comment>
<dbReference type="SUPFAM" id="SSF55545">
    <property type="entry name" value="beta-N-acetylhexosaminidase-like domain"/>
    <property type="match status" value="2"/>
</dbReference>
<evidence type="ECO:0000256" key="1">
    <source>
        <dbReference type="ARBA" id="ARBA00001231"/>
    </source>
</evidence>
<evidence type="ECO:0000313" key="12">
    <source>
        <dbReference type="Proteomes" id="UP000735302"/>
    </source>
</evidence>
<dbReference type="GO" id="GO:0030203">
    <property type="term" value="P:glycosaminoglycan metabolic process"/>
    <property type="evidence" value="ECO:0007669"/>
    <property type="project" value="TreeGrafter"/>
</dbReference>
<dbReference type="InterPro" id="IPR014756">
    <property type="entry name" value="Ig_E-set"/>
</dbReference>
<dbReference type="CDD" id="cd02847">
    <property type="entry name" value="E_set_Chitobiase_C"/>
    <property type="match status" value="1"/>
</dbReference>
<keyword evidence="9" id="KW-1133">Transmembrane helix</keyword>
<sequence length="1807" mass="204475">MQEVLIDRIIVNWSMATLLASRLFLYRGQAFCATVPFFALKEAALPCEVMSWSLVLCLLHGSPCTYCTTVVPPQNILQGYNGSFYCTVVPPKQQLRIEEAPVQGQINNQQDLDNIASSLGVRWDIITNTKETSRYEVEVTLSNPSSSTVTLINDAWRLHFYSIYMVEPDLLGSLGHTSIVLPGQQLTVTHVHGSHFYLAPTREFIDLRPGRNRKIKFKIQNWSVARTDSMPNWYLTYSNLLPRVISATRGEGLRFVGDRTRVEQVKRYDYDTYMPLTPQDRFERYHMEDVPTDSKIRLVPKPLMSSVTGDAAAPREVKLDQTWTISYPDALFNEAEYLRDSLNIQFTLVADSAVSDTVSSTGTKVVRLDTGPVTFTADELKNVIGDSGDAYILTVNVETQRISIVGQQASGVFYGVVSLVSLTGRNSSVPEYSITDAPRFEYRGFMLDIARNFHSSREISTLIEVMAMYKLNKLHLHVTDDEGWRLQIAALPELTQIGATQCHDMLETRCLLPELGGDPQQTTEFLSGAEYRSLLELARKRHITIIPEIDMPGHARAAIKSMESRMANRPGSQNMLLTEPGDTSRYLSNQMFSDNALNPCLESAYNFIEIVLDELINLHSQAGQPLEIFHFGGDEVARGAWDNSTACQALRDSGSVPHGSVKAYFVQRVAELAQAKGLSVAAWEDGLMRGSRTPFNRTQYPVNDVFAYCWSNVVDWDALSKTYTLANSGYKVVMTHASHLYFDHPYEPDPEERGYYWATRFTDTLKSFSYNAAQFYDNVKTRLSGKLVTLDERCPTQKQCPALSAPQNIVGMQSTLFSETSRTEAQLQNQVFPRLLAFAERAWHKAEWEEMSDGVEKERKLASDWTKFAQTVSEREFDRLQLLDIHYRIPTPAARLQNGILEVTTEFPGLDVLYSLNNGVTWDTVRPGLRINPQTENILLRTSSKDGNRFSRPVVMSTAPIIRQATQDTLAYIGDNLQVTLTVMDNYAQYGDEFFLGKLQLKNSGDRDIPPGNWRIYFSTLKMFEPEVLLQDKLFENKDVALSLEHIQGPLISLGPSASFTGLRAGREIVMNFKGEGYSVSADDFLPNWYVSAPGLNPHDILSTADEKAFVAPYTGARAHTRTKDDQYGPWSPDWILHFFPSAELSPQNTPPREKYFLFRTGEISESSSPEAYRIQVHAGAQIVEVTSRSDVGAFRAVMTIVHLALKSMPNGSLPECNIVDWPRFDVRAFYLDTARFFMPKTSVFRVLDTMALYKLNQLHFHLSDDESWRLEIPPFPELTKIGSNRCRDLDERGCLLDTLASTKSKQDGQFYTLSEYLEILTYAQRRHIEVIPEFDMPGHARASIRSMLARWQMLSDNGQRMNADQYLLHELVDSTRFTTPQYYTENVVNPCLQSTYTFIRDLYASVRAIYGTASLTLPGLHLGGDDIPEDAWANSTSCQSWLQQGRHLKAYFAETAAQQVSDSQLGLWEDLLFSKDRPRVPIEKQVYLFILLMLLLLLLSLMFLLFLRSQFPNTDVIADVYHSVPEWGSLWRPFTLANAGYKVIMAPASHVFFDHPQEPDPVEGGNVWAARYIDTFKTFSFMPYRYYDNAKTSLSGVDITRDLICQKDNSDCPGLQLPQNIIGLKGVMRTLRIRSEEEFDFQVYPRLLALAERAWHKAPWEDIEEQDQRETGLTSDWAKFAARLGAGDLALLDKLGVLYRLPPPGVRLEDNRLVTNVEFPGLKVQYQIQGKMSQSTWLELTESVTFEDHKQILLRTVSPDGARASRTVKISTRKNQPDAAVSLAGSRMGVLLLAVLVGVAVCWDRR</sequence>
<dbReference type="PRINTS" id="PR00738">
    <property type="entry name" value="GLHYDRLASE20"/>
</dbReference>
<evidence type="ECO:0000256" key="4">
    <source>
        <dbReference type="ARBA" id="ARBA00022801"/>
    </source>
</evidence>
<dbReference type="Pfam" id="PF02838">
    <property type="entry name" value="Glyco_hydro_20b"/>
    <property type="match status" value="1"/>
</dbReference>
<dbReference type="Pfam" id="PF03174">
    <property type="entry name" value="CHB_HEX_C"/>
    <property type="match status" value="2"/>
</dbReference>
<dbReference type="InterPro" id="IPR015883">
    <property type="entry name" value="Glyco_hydro_20_cat"/>
</dbReference>
<dbReference type="PANTHER" id="PTHR22600">
    <property type="entry name" value="BETA-HEXOSAMINIDASE"/>
    <property type="match status" value="1"/>
</dbReference>
<dbReference type="Proteomes" id="UP000735302">
    <property type="component" value="Unassembled WGS sequence"/>
</dbReference>
<evidence type="ECO:0000256" key="2">
    <source>
        <dbReference type="ARBA" id="ARBA00006285"/>
    </source>
</evidence>
<feature type="transmembrane region" description="Helical" evidence="9">
    <location>
        <begin position="1780"/>
        <end position="1802"/>
    </location>
</feature>
<comment type="catalytic activity">
    <reaction evidence="1">
        <text>Hydrolysis of terminal non-reducing N-acetyl-D-hexosamine residues in N-acetyl-beta-D-hexosaminides.</text>
        <dbReference type="EC" id="3.2.1.52"/>
    </reaction>
</comment>
<evidence type="ECO:0000256" key="3">
    <source>
        <dbReference type="ARBA" id="ARBA00012663"/>
    </source>
</evidence>
<keyword evidence="11" id="KW-0371">Homeobox</keyword>
<dbReference type="Gene3D" id="3.30.379.10">
    <property type="entry name" value="Chitobiase/beta-hexosaminidase domain 2-like"/>
    <property type="match status" value="2"/>
</dbReference>
<dbReference type="InterPro" id="IPR025705">
    <property type="entry name" value="Beta_hexosaminidase_sua/sub"/>
</dbReference>
<dbReference type="Gene3D" id="2.60.40.290">
    <property type="match status" value="2"/>
</dbReference>
<dbReference type="PANTHER" id="PTHR22600:SF57">
    <property type="entry name" value="BETA-N-ACETYLHEXOSAMINIDASE"/>
    <property type="match status" value="1"/>
</dbReference>
<accession>A0AAV3XVV6</accession>
<evidence type="ECO:0000259" key="10">
    <source>
        <dbReference type="SMART" id="SM01081"/>
    </source>
</evidence>
<dbReference type="EMBL" id="BLXT01000055">
    <property type="protein sequence ID" value="GFN73986.1"/>
    <property type="molecule type" value="Genomic_DNA"/>
</dbReference>
<keyword evidence="5" id="KW-0326">Glycosidase</keyword>
<dbReference type="GO" id="GO:0016020">
    <property type="term" value="C:membrane"/>
    <property type="evidence" value="ECO:0007669"/>
    <property type="project" value="TreeGrafter"/>
</dbReference>
<dbReference type="InterPro" id="IPR004867">
    <property type="entry name" value="CHB_C_dom"/>
</dbReference>
<dbReference type="InterPro" id="IPR029018">
    <property type="entry name" value="Hex-like_dom2"/>
</dbReference>
<dbReference type="EC" id="3.2.1.52" evidence="3"/>
<keyword evidence="4" id="KW-0378">Hydrolase</keyword>
<evidence type="ECO:0000313" key="11">
    <source>
        <dbReference type="EMBL" id="GFN73986.1"/>
    </source>
</evidence>
<evidence type="ECO:0000256" key="5">
    <source>
        <dbReference type="ARBA" id="ARBA00023295"/>
    </source>
</evidence>
<organism evidence="11 12">
    <name type="scientific">Plakobranchus ocellatus</name>
    <dbReference type="NCBI Taxonomy" id="259542"/>
    <lineage>
        <taxon>Eukaryota</taxon>
        <taxon>Metazoa</taxon>
        <taxon>Spiralia</taxon>
        <taxon>Lophotrochozoa</taxon>
        <taxon>Mollusca</taxon>
        <taxon>Gastropoda</taxon>
        <taxon>Heterobranchia</taxon>
        <taxon>Euthyneura</taxon>
        <taxon>Panpulmonata</taxon>
        <taxon>Sacoglossa</taxon>
        <taxon>Placobranchoidea</taxon>
        <taxon>Plakobranchidae</taxon>
        <taxon>Plakobranchus</taxon>
    </lineage>
</organism>
<keyword evidence="9" id="KW-0812">Transmembrane</keyword>
<comment type="caution">
    <text evidence="11">The sequence shown here is derived from an EMBL/GenBank/DDBJ whole genome shotgun (WGS) entry which is preliminary data.</text>
</comment>
<feature type="domain" description="Chitobiase/beta-hexosaminidases N-terminal" evidence="10">
    <location>
        <begin position="975"/>
        <end position="1135"/>
    </location>
</feature>
<dbReference type="InterPro" id="IPR015882">
    <property type="entry name" value="HEX_bac_N"/>
</dbReference>
<proteinExistence type="inferred from homology"/>
<name>A0AAV3XVV6_9GAST</name>
<dbReference type="Gene3D" id="3.20.20.80">
    <property type="entry name" value="Glycosidases"/>
    <property type="match status" value="2"/>
</dbReference>
<dbReference type="SUPFAM" id="SSF49384">
    <property type="entry name" value="Carbohydrate-binding domain"/>
    <property type="match status" value="2"/>
</dbReference>
<evidence type="ECO:0000256" key="6">
    <source>
        <dbReference type="ARBA" id="ARBA00030512"/>
    </source>
</evidence>
<dbReference type="SUPFAM" id="SSF51445">
    <property type="entry name" value="(Trans)glycosidases"/>
    <property type="match status" value="2"/>
</dbReference>
<feature type="active site" description="Proton donor" evidence="8">
    <location>
        <position position="635"/>
    </location>
</feature>
<reference evidence="11 12" key="1">
    <citation type="journal article" date="2021" name="Elife">
        <title>Chloroplast acquisition without the gene transfer in kleptoplastic sea slugs, Plakobranchus ocellatus.</title>
        <authorList>
            <person name="Maeda T."/>
            <person name="Takahashi S."/>
            <person name="Yoshida T."/>
            <person name="Shimamura S."/>
            <person name="Takaki Y."/>
            <person name="Nagai Y."/>
            <person name="Toyoda A."/>
            <person name="Suzuki Y."/>
            <person name="Arimoto A."/>
            <person name="Ishii H."/>
            <person name="Satoh N."/>
            <person name="Nishiyama T."/>
            <person name="Hasebe M."/>
            <person name="Maruyama T."/>
            <person name="Minagawa J."/>
            <person name="Obokata J."/>
            <person name="Shigenobu S."/>
        </authorList>
    </citation>
    <scope>NUCLEOTIDE SEQUENCE [LARGE SCALE GENOMIC DNA]</scope>
</reference>
<evidence type="ECO:0000256" key="9">
    <source>
        <dbReference type="SAM" id="Phobius"/>
    </source>
</evidence>
<dbReference type="InterPro" id="IPR017853">
    <property type="entry name" value="GH"/>
</dbReference>
<keyword evidence="11" id="KW-0238">DNA-binding</keyword>
<evidence type="ECO:0000256" key="7">
    <source>
        <dbReference type="ARBA" id="ARBA00033000"/>
    </source>
</evidence>
<dbReference type="Pfam" id="PF00728">
    <property type="entry name" value="Glyco_hydro_20"/>
    <property type="match status" value="2"/>
</dbReference>
<keyword evidence="9" id="KW-0472">Membrane</keyword>
<dbReference type="GO" id="GO:0005975">
    <property type="term" value="P:carbohydrate metabolic process"/>
    <property type="evidence" value="ECO:0007669"/>
    <property type="project" value="InterPro"/>
</dbReference>
<dbReference type="SMART" id="SM01081">
    <property type="entry name" value="CHB_HEX"/>
    <property type="match status" value="2"/>
</dbReference>